<gene>
    <name evidence="4" type="primary">dtdA</name>
    <name evidence="6" type="ORF">DSO09_01095</name>
    <name evidence="5" type="ORF">EF809_03215</name>
</gene>
<keyword evidence="1 4" id="KW-0479">Metal-binding</keyword>
<protein>
    <recommendedName>
        <fullName evidence="4">D-aminoacyl-tRNA deacylase</fullName>
        <ecNumber evidence="4">3.1.1.96</ecNumber>
    </recommendedName>
</protein>
<evidence type="ECO:0000313" key="8">
    <source>
        <dbReference type="Proteomes" id="UP000317265"/>
    </source>
</evidence>
<dbReference type="AlphaFoldDB" id="A0A523BGX4"/>
<evidence type="ECO:0000313" key="6">
    <source>
        <dbReference type="EMBL" id="TDA40179.1"/>
    </source>
</evidence>
<dbReference type="Pfam" id="PF04414">
    <property type="entry name" value="tRNA_deacylase"/>
    <property type="match status" value="1"/>
</dbReference>
<evidence type="ECO:0000256" key="2">
    <source>
        <dbReference type="ARBA" id="ARBA00022801"/>
    </source>
</evidence>
<evidence type="ECO:0000256" key="4">
    <source>
        <dbReference type="HAMAP-Rule" id="MF_00562"/>
    </source>
</evidence>
<name>A0A523BGX4_9CREN</name>
<dbReference type="EMBL" id="RXIH01000026">
    <property type="protein sequence ID" value="RZN56277.1"/>
    <property type="molecule type" value="Genomic_DNA"/>
</dbReference>
<reference evidence="6 8" key="1">
    <citation type="journal article" date="2019" name="Nat. Microbiol.">
        <title>Expanding anaerobic alkane metabolism in the domain of Archaea.</title>
        <authorList>
            <person name="Wang Y."/>
            <person name="Wegener G."/>
            <person name="Hou J."/>
            <person name="Wang F."/>
            <person name="Xiao X."/>
        </authorList>
    </citation>
    <scope>NUCLEOTIDE SEQUENCE [LARGE SCALE GENOMIC DNA]</scope>
    <source>
        <strain evidence="6">WYZ-LMO11</strain>
    </source>
</reference>
<dbReference type="Gene3D" id="3.40.630.50">
    <property type="entry name" value="AF0625-like"/>
    <property type="match status" value="1"/>
</dbReference>
<dbReference type="EMBL" id="QNVI01000014">
    <property type="protein sequence ID" value="TDA40179.1"/>
    <property type="molecule type" value="Genomic_DNA"/>
</dbReference>
<sequence length="269" mass="29875">MVKLLKLLIYSKDDPAGINIASHLINEINFDKIKMKDFYVYSYKDVILFPVEGSLLDLNINIDGVEWALFLSKHKSESKKLCLTVHTPGNLYEKNTMGGRPNEVAISNPPLQCNLLKALNTISNEKLNMNIEVTIEATHHGPTDLKFPVTFIEIGSDENAWKNELLGSIVAKAISDVIKSPLMVAPGAIGIGGGHYSDKFTKKILEESALIGHIIPKYAMIEGMNPIMIVKCMNKTFGGCSKIYVDWKGTPSQFKNIIKSIENIEIIKI</sequence>
<accession>A0A523BGX4</accession>
<keyword evidence="2 4" id="KW-0378">Hydrolase</keyword>
<dbReference type="Proteomes" id="UP000316080">
    <property type="component" value="Unassembled WGS sequence"/>
</dbReference>
<dbReference type="PIRSF" id="PIRSF016210">
    <property type="entry name" value="UCP016210"/>
    <property type="match status" value="1"/>
</dbReference>
<dbReference type="SUPFAM" id="SSF142535">
    <property type="entry name" value="AF0625-like"/>
    <property type="match status" value="1"/>
</dbReference>
<dbReference type="Gene3D" id="3.40.50.10700">
    <property type="entry name" value="AF0625-like"/>
    <property type="match status" value="1"/>
</dbReference>
<comment type="cofactor">
    <cofactor evidence="4">
        <name>Zn(2+)</name>
        <dbReference type="ChEBI" id="CHEBI:29105"/>
    </cofactor>
    <text evidence="4">Binds 2 Zn(2+) ions per subunit.</text>
</comment>
<dbReference type="InterPro" id="IPR007508">
    <property type="entry name" value="DtdA"/>
</dbReference>
<comment type="function">
    <text evidence="4">D-aminoacyl-tRNA deacylase with broad substrate specificity. By recycling D-aminoacyl-tRNA to D-amino acids and free tRNA molecules, this enzyme counteracts the toxicity associated with the formation of D-aminoacyl-tRNA entities in vivo.</text>
</comment>
<evidence type="ECO:0000313" key="5">
    <source>
        <dbReference type="EMBL" id="RZN56277.1"/>
    </source>
</evidence>
<comment type="catalytic activity">
    <reaction evidence="4">
        <text>glycyl-tRNA(Ala) + H2O = tRNA(Ala) + glycine + H(+)</text>
        <dbReference type="Rhea" id="RHEA:53744"/>
        <dbReference type="Rhea" id="RHEA-COMP:9657"/>
        <dbReference type="Rhea" id="RHEA-COMP:13640"/>
        <dbReference type="ChEBI" id="CHEBI:15377"/>
        <dbReference type="ChEBI" id="CHEBI:15378"/>
        <dbReference type="ChEBI" id="CHEBI:57305"/>
        <dbReference type="ChEBI" id="CHEBI:78442"/>
        <dbReference type="ChEBI" id="CHEBI:78522"/>
        <dbReference type="EC" id="3.1.1.96"/>
    </reaction>
</comment>
<evidence type="ECO:0000313" key="7">
    <source>
        <dbReference type="Proteomes" id="UP000316080"/>
    </source>
</evidence>
<comment type="caution">
    <text evidence="6">The sequence shown here is derived from an EMBL/GenBank/DDBJ whole genome shotgun (WGS) entry which is preliminary data.</text>
</comment>
<dbReference type="EC" id="3.1.1.96" evidence="4"/>
<dbReference type="GO" id="GO:0008270">
    <property type="term" value="F:zinc ion binding"/>
    <property type="evidence" value="ECO:0007669"/>
    <property type="project" value="UniProtKB-UniRule"/>
</dbReference>
<reference evidence="5 7" key="2">
    <citation type="journal article" date="2019" name="Nat. Microbiol.">
        <title>Wide diversity of methane and short-chain alkane metabolisms in uncultured archaea.</title>
        <authorList>
            <person name="Borrel G."/>
            <person name="Adam P.S."/>
            <person name="McKay L.J."/>
            <person name="Chen L.X."/>
            <person name="Sierra-Garcia I.N."/>
            <person name="Sieber C.M."/>
            <person name="Letourneur Q."/>
            <person name="Ghozlane A."/>
            <person name="Andersen G.L."/>
            <person name="Li W.J."/>
            <person name="Hallam S.J."/>
            <person name="Muyzer G."/>
            <person name="de Oliveira V.M."/>
            <person name="Inskeep W.P."/>
            <person name="Banfield J.F."/>
            <person name="Gribaldo S."/>
        </authorList>
    </citation>
    <scope>NUCLEOTIDE SEQUENCE [LARGE SCALE GENOMIC DNA]</scope>
    <source>
        <strain evidence="5">Verst-YHS</strain>
    </source>
</reference>
<dbReference type="PANTHER" id="PTHR34667">
    <property type="entry name" value="D-AMINOACYL-TRNA DEACYLASE"/>
    <property type="match status" value="1"/>
</dbReference>
<dbReference type="PANTHER" id="PTHR34667:SF1">
    <property type="entry name" value="D-AMINOACYL-TRNA DEACYLASE"/>
    <property type="match status" value="1"/>
</dbReference>
<comment type="subunit">
    <text evidence="4">Monomer.</text>
</comment>
<comment type="similarity">
    <text evidence="4">Belongs to the DtdA deacylase family.</text>
</comment>
<dbReference type="HAMAP" id="MF_00562">
    <property type="entry name" value="Deacylase_DtdA"/>
    <property type="match status" value="1"/>
</dbReference>
<keyword evidence="3 4" id="KW-0862">Zinc</keyword>
<dbReference type="GO" id="GO:0051499">
    <property type="term" value="F:D-aminoacyl-tRNA deacylase activity"/>
    <property type="evidence" value="ECO:0007669"/>
    <property type="project" value="UniProtKB-UniRule"/>
</dbReference>
<dbReference type="Proteomes" id="UP000317265">
    <property type="component" value="Unassembled WGS sequence"/>
</dbReference>
<evidence type="ECO:0000256" key="1">
    <source>
        <dbReference type="ARBA" id="ARBA00022723"/>
    </source>
</evidence>
<comment type="catalytic activity">
    <reaction evidence="4">
        <text>a D-aminoacyl-tRNA + H2O = a tRNA + a D-alpha-amino acid + H(+)</text>
        <dbReference type="Rhea" id="RHEA:13953"/>
        <dbReference type="Rhea" id="RHEA-COMP:10123"/>
        <dbReference type="Rhea" id="RHEA-COMP:10124"/>
        <dbReference type="ChEBI" id="CHEBI:15377"/>
        <dbReference type="ChEBI" id="CHEBI:15378"/>
        <dbReference type="ChEBI" id="CHEBI:59871"/>
        <dbReference type="ChEBI" id="CHEBI:78442"/>
        <dbReference type="ChEBI" id="CHEBI:79333"/>
        <dbReference type="EC" id="3.1.1.96"/>
    </reaction>
</comment>
<evidence type="ECO:0000256" key="3">
    <source>
        <dbReference type="ARBA" id="ARBA00022833"/>
    </source>
</evidence>
<organism evidence="6 8">
    <name type="scientific">Thermoproteota archaeon</name>
    <dbReference type="NCBI Taxonomy" id="2056631"/>
    <lineage>
        <taxon>Archaea</taxon>
        <taxon>Thermoproteota</taxon>
    </lineage>
</organism>
<dbReference type="InterPro" id="IPR018033">
    <property type="entry name" value="Deacylase_DtdA_archaea"/>
</dbReference>
<dbReference type="GO" id="GO:0019478">
    <property type="term" value="P:D-amino acid catabolic process"/>
    <property type="evidence" value="ECO:0007669"/>
    <property type="project" value="UniProtKB-UniRule"/>
</dbReference>
<proteinExistence type="inferred from homology"/>